<proteinExistence type="predicted"/>
<feature type="region of interest" description="Disordered" evidence="1">
    <location>
        <begin position="1"/>
        <end position="65"/>
    </location>
</feature>
<dbReference type="Pfam" id="PF00078">
    <property type="entry name" value="RVT_1"/>
    <property type="match status" value="1"/>
</dbReference>
<dbReference type="CDD" id="cd01650">
    <property type="entry name" value="RT_nLTR_like"/>
    <property type="match status" value="1"/>
</dbReference>
<organism evidence="3 4">
    <name type="scientific">Lolium multiflorum</name>
    <name type="common">Italian ryegrass</name>
    <name type="synonym">Lolium perenne subsp. multiflorum</name>
    <dbReference type="NCBI Taxonomy" id="4521"/>
    <lineage>
        <taxon>Eukaryota</taxon>
        <taxon>Viridiplantae</taxon>
        <taxon>Streptophyta</taxon>
        <taxon>Embryophyta</taxon>
        <taxon>Tracheophyta</taxon>
        <taxon>Spermatophyta</taxon>
        <taxon>Magnoliopsida</taxon>
        <taxon>Liliopsida</taxon>
        <taxon>Poales</taxon>
        <taxon>Poaceae</taxon>
        <taxon>BOP clade</taxon>
        <taxon>Pooideae</taxon>
        <taxon>Poodae</taxon>
        <taxon>Poeae</taxon>
        <taxon>Poeae Chloroplast Group 2 (Poeae type)</taxon>
        <taxon>Loliodinae</taxon>
        <taxon>Loliinae</taxon>
        <taxon>Lolium</taxon>
    </lineage>
</organism>
<sequence length="425" mass="47391">MGAFITEDDGRKDWTHHSLPSSSGDGSGDEDCLWERAKGEKRRHGLEETRGGAAGPESKKGGGGHELAHFASSIPAHQASELCVFSPTGLKFYRDLYQSEGTEDMAAVLDTVPVRVTEAMNKELIAAISEKEVRVALFQMFPTKASAPDGFPAHFFQRHWDLCGEEVTNIVLRVLRGEDDPTGFNKTFLVLIPKVDKPEELGQFRPISLCNVIYKIASKALANRLKVVLPEIISDEQSAFVPGRLITDNIITAYECLHFMKRNKVVKHRFCALKLDMRKAYDRVEWKYLEAIIKKLGFHRTWVRMIMRMVTTEEADAGVAVVDAVRPASRKKQSPPSPHLPPVHHQYLASSPTTTTAVSQAGEVPHLNQREQAMASQEGRQGCSNCCHPASAQAEVVEDGEKALLVVEKPPRVQTESWEHYIDER</sequence>
<evidence type="ECO:0000313" key="3">
    <source>
        <dbReference type="EMBL" id="KAK1668332.1"/>
    </source>
</evidence>
<evidence type="ECO:0000259" key="2">
    <source>
        <dbReference type="Pfam" id="PF00078"/>
    </source>
</evidence>
<dbReference type="SUPFAM" id="SSF56672">
    <property type="entry name" value="DNA/RNA polymerases"/>
    <property type="match status" value="1"/>
</dbReference>
<dbReference type="InterPro" id="IPR043502">
    <property type="entry name" value="DNA/RNA_pol_sf"/>
</dbReference>
<accession>A0AAD8WMW0</accession>
<dbReference type="InterPro" id="IPR052343">
    <property type="entry name" value="Retrotransposon-Effector_Assoc"/>
</dbReference>
<evidence type="ECO:0000313" key="4">
    <source>
        <dbReference type="Proteomes" id="UP001231189"/>
    </source>
</evidence>
<name>A0AAD8WMW0_LOLMU</name>
<comment type="caution">
    <text evidence="3">The sequence shown here is derived from an EMBL/GenBank/DDBJ whole genome shotgun (WGS) entry which is preliminary data.</text>
</comment>
<feature type="domain" description="Reverse transcriptase" evidence="2">
    <location>
        <begin position="193"/>
        <end position="309"/>
    </location>
</feature>
<evidence type="ECO:0000256" key="1">
    <source>
        <dbReference type="SAM" id="MobiDB-lite"/>
    </source>
</evidence>
<reference evidence="3" key="1">
    <citation type="submission" date="2023-07" db="EMBL/GenBank/DDBJ databases">
        <title>A chromosome-level genome assembly of Lolium multiflorum.</title>
        <authorList>
            <person name="Chen Y."/>
            <person name="Copetti D."/>
            <person name="Kolliker R."/>
            <person name="Studer B."/>
        </authorList>
    </citation>
    <scope>NUCLEOTIDE SEQUENCE</scope>
    <source>
        <strain evidence="3">02402/16</strain>
        <tissue evidence="3">Leaf</tissue>
    </source>
</reference>
<dbReference type="PANTHER" id="PTHR46890">
    <property type="entry name" value="NON-LTR RETROLELEMENT REVERSE TRANSCRIPTASE-LIKE PROTEIN-RELATED"/>
    <property type="match status" value="1"/>
</dbReference>
<dbReference type="AlphaFoldDB" id="A0AAD8WMW0"/>
<dbReference type="InterPro" id="IPR000477">
    <property type="entry name" value="RT_dom"/>
</dbReference>
<feature type="region of interest" description="Disordered" evidence="1">
    <location>
        <begin position="326"/>
        <end position="355"/>
    </location>
</feature>
<protein>
    <recommendedName>
        <fullName evidence="2">Reverse transcriptase domain-containing protein</fullName>
    </recommendedName>
</protein>
<keyword evidence="4" id="KW-1185">Reference proteome</keyword>
<dbReference type="EMBL" id="JAUUTY010000003">
    <property type="protein sequence ID" value="KAK1668332.1"/>
    <property type="molecule type" value="Genomic_DNA"/>
</dbReference>
<dbReference type="PANTHER" id="PTHR46890:SF48">
    <property type="entry name" value="RNA-DIRECTED DNA POLYMERASE"/>
    <property type="match status" value="1"/>
</dbReference>
<dbReference type="Proteomes" id="UP001231189">
    <property type="component" value="Unassembled WGS sequence"/>
</dbReference>
<gene>
    <name evidence="3" type="ORF">QYE76_056491</name>
</gene>